<gene>
    <name evidence="1" type="ORF">MNY72_07500</name>
</gene>
<name>A0A9Q8Q526_9GAMM</name>
<dbReference type="Proteomes" id="UP000829116">
    <property type="component" value="Chromosome"/>
</dbReference>
<proteinExistence type="predicted"/>
<dbReference type="AlphaFoldDB" id="A0A9Q8Q526"/>
<evidence type="ECO:0000313" key="1">
    <source>
        <dbReference type="EMBL" id="UNH32116.1"/>
    </source>
</evidence>
<organism evidence="1 2">
    <name type="scientific">Moellerella wisconsensis</name>
    <dbReference type="NCBI Taxonomy" id="158849"/>
    <lineage>
        <taxon>Bacteria</taxon>
        <taxon>Pseudomonadati</taxon>
        <taxon>Pseudomonadota</taxon>
        <taxon>Gammaproteobacteria</taxon>
        <taxon>Enterobacterales</taxon>
        <taxon>Morganellaceae</taxon>
        <taxon>Moellerella</taxon>
    </lineage>
</organism>
<sequence length="300" mass="34387">MKKSTSNNINLKLELIKAQAEANGSDTAKIKVITYDGTIELPEVDIVLITDGNALFKNVNTPIYKTKTGKNGYTIIDIVNNKDEKNTIKCRLFNEENISQSINISFYNELPILKIDSVYNINHTFSENEPSICWHGAFFYIKTKGGHDNGSLTWSADNEPSAFSFENISKSEVKVTITNEIKKENILTCIDSITQESIDFSIKIKKYVLISHNEVNYKDLINKAKSHNILKKLDYDLLFREWGIMSTYQGWGKDKEYWTAEHNQLLSKVYIYNLDRGSSHNVKMNDYKLNYLFTADATPF</sequence>
<dbReference type="EMBL" id="CP093245">
    <property type="protein sequence ID" value="UNH32116.1"/>
    <property type="molecule type" value="Genomic_DNA"/>
</dbReference>
<evidence type="ECO:0000313" key="2">
    <source>
        <dbReference type="Proteomes" id="UP000829116"/>
    </source>
</evidence>
<dbReference type="RefSeq" id="WP_241542809.1">
    <property type="nucleotide sequence ID" value="NZ_CAWQWN010000001.1"/>
</dbReference>
<reference evidence="1" key="1">
    <citation type="submission" date="2022-03" db="EMBL/GenBank/DDBJ databases">
        <title>ESBL-producing Moellerella wisconsensis and Escherichia marmotae isolated from wild game meat.</title>
        <authorList>
            <person name="Biggel M."/>
        </authorList>
    </citation>
    <scope>NUCLEOTIDE SEQUENCE</scope>
    <source>
        <strain evidence="1">W51</strain>
    </source>
</reference>
<accession>A0A9Q8Q526</accession>
<protein>
    <submittedName>
        <fullName evidence="1">Uncharacterized protein</fullName>
    </submittedName>
</protein>